<gene>
    <name evidence="2" type="ORF">EZ216_13560</name>
</gene>
<dbReference type="OrthoDB" id="9767994at2"/>
<evidence type="ECO:0000313" key="3">
    <source>
        <dbReference type="Proteomes" id="UP000297839"/>
    </source>
</evidence>
<dbReference type="AlphaFoldDB" id="A0A4Z0BNY1"/>
<feature type="domain" description="Aldehyde oxidase/xanthine dehydrogenase a/b hammerhead" evidence="1">
    <location>
        <begin position="239"/>
        <end position="317"/>
    </location>
</feature>
<protein>
    <submittedName>
        <fullName evidence="2">Xanthine dehydrogenase family protein molybdopterin-binding subunit</fullName>
    </submittedName>
</protein>
<dbReference type="Gene3D" id="3.90.1170.50">
    <property type="entry name" value="Aldehyde oxidase/xanthine dehydrogenase, a/b hammerhead"/>
    <property type="match status" value="1"/>
</dbReference>
<dbReference type="PIRSF" id="PIRSF036389">
    <property type="entry name" value="IOR_B"/>
    <property type="match status" value="1"/>
</dbReference>
<dbReference type="PANTHER" id="PTHR47495">
    <property type="entry name" value="ALDEHYDE DEHYDROGENASE"/>
    <property type="match status" value="1"/>
</dbReference>
<dbReference type="Gene3D" id="3.30.365.10">
    <property type="entry name" value="Aldehyde oxidase/xanthine dehydrogenase, molybdopterin binding domain"/>
    <property type="match status" value="4"/>
</dbReference>
<dbReference type="EMBL" id="SMLK01000004">
    <property type="protein sequence ID" value="TFZ00130.1"/>
    <property type="molecule type" value="Genomic_DNA"/>
</dbReference>
<dbReference type="Proteomes" id="UP000297839">
    <property type="component" value="Unassembled WGS sequence"/>
</dbReference>
<dbReference type="InterPro" id="IPR012368">
    <property type="entry name" value="OxRdtase_Mopterin-bd_su_IorB"/>
</dbReference>
<dbReference type="InterPro" id="IPR052516">
    <property type="entry name" value="N-heterocyclic_Hydroxylase"/>
</dbReference>
<organism evidence="2 3">
    <name type="scientific">Ramlibacter humi</name>
    <dbReference type="NCBI Taxonomy" id="2530451"/>
    <lineage>
        <taxon>Bacteria</taxon>
        <taxon>Pseudomonadati</taxon>
        <taxon>Pseudomonadota</taxon>
        <taxon>Betaproteobacteria</taxon>
        <taxon>Burkholderiales</taxon>
        <taxon>Comamonadaceae</taxon>
        <taxon>Ramlibacter</taxon>
    </lineage>
</organism>
<proteinExistence type="predicted"/>
<dbReference type="RefSeq" id="WP_135250317.1">
    <property type="nucleotide sequence ID" value="NZ_SMLK01000004.1"/>
</dbReference>
<dbReference type="SUPFAM" id="SSF56003">
    <property type="entry name" value="Molybdenum cofactor-binding domain"/>
    <property type="match status" value="2"/>
</dbReference>
<comment type="caution">
    <text evidence="2">The sequence shown here is derived from an EMBL/GenBank/DDBJ whole genome shotgun (WGS) entry which is preliminary data.</text>
</comment>
<name>A0A4Z0BNY1_9BURK</name>
<dbReference type="InterPro" id="IPR046867">
    <property type="entry name" value="AldOxase/xan_DH_MoCoBD2"/>
</dbReference>
<reference evidence="2 3" key="1">
    <citation type="submission" date="2019-03" db="EMBL/GenBank/DDBJ databases">
        <title>Ramlibacter sp. 18x22-1, whole genome shotgun sequence.</title>
        <authorList>
            <person name="Zhang X."/>
            <person name="Feng G."/>
            <person name="Zhu H."/>
        </authorList>
    </citation>
    <scope>NUCLEOTIDE SEQUENCE [LARGE SCALE GENOMIC DNA]</scope>
    <source>
        <strain evidence="2 3">18x22-1</strain>
    </source>
</reference>
<dbReference type="InterPro" id="IPR037165">
    <property type="entry name" value="AldOxase/xan_DH_Mopterin-bd_sf"/>
</dbReference>
<evidence type="ECO:0000259" key="1">
    <source>
        <dbReference type="SMART" id="SM01008"/>
    </source>
</evidence>
<dbReference type="GO" id="GO:0016491">
    <property type="term" value="F:oxidoreductase activity"/>
    <property type="evidence" value="ECO:0007669"/>
    <property type="project" value="InterPro"/>
</dbReference>
<dbReference type="InterPro" id="IPR000674">
    <property type="entry name" value="Ald_Oxase/Xan_DH_a/b"/>
</dbReference>
<dbReference type="Pfam" id="PF02738">
    <property type="entry name" value="MoCoBD_1"/>
    <property type="match status" value="1"/>
</dbReference>
<dbReference type="Pfam" id="PF20256">
    <property type="entry name" value="MoCoBD_2"/>
    <property type="match status" value="2"/>
</dbReference>
<accession>A0A4Z0BNY1</accession>
<sequence length="733" mass="77013">MKRRTWLIGTGAILGGALGVGVLGVAGRDAYFGRRARQMAKPALLGGWIGIATDDVVTVYVPHSDMGQGSLTALAMMAAEELDADWKQVRAEQAPADPAFANRYFIEGFLLKGRQAPGFARGGALLAFGEIGRLAHMQVTGGSASVRFTGQMGLRAAGAAAREMLAQAAAAQWGVPRAELTTQAGTVRHAASGRSLRYGELALRAAESGAPGQVALKQRSEFRLVGTAPPRLDIPAKVTGRAQYGIDVSLPGMLVATVKASPVHGEKLVQVDEAPAIAVRGVRKVVKLPEAVAVVADGYWAARTGLDALKPQFSSGPNAQVTSDTIAGRFNAALDGGEGKSVHAAGDAARVKGTRFSATYAVPFLHHATMEPINVTAQWQDGKLKAWGSEQDALGARANLADVSGLPMADVQFTPMSVGGGFGRRSAPKKDHLAQAVAIAKVVAPAPVKLIWSREEDFAQGAYRPAVTTRIEATLDDAGQVQAWQQRFIDTPELINEGFPLPYAIANQSMVAVPVPTHVRYGAWRSVAHSQHGFFTESFIDELAEAARQDPLEFRRRHLPPGSRHLRVLDEAARRAAWGAPLPAGHAHGIALVESFGSVVAEVIEASLDPGGLPAVHKVTAVVDCGYVVHADTAAQQVQGGIIMGLSAALGEAITIKDGAVAQHSFPDYPILRMNQVPAIDITFVESDGPLGGLGEVGLPPVAPALANAMHALTGRRMRSLPLRGVRKDASPA</sequence>
<dbReference type="InterPro" id="IPR008274">
    <property type="entry name" value="AldOxase/xan_DH_MoCoBD1"/>
</dbReference>
<dbReference type="SMART" id="SM01008">
    <property type="entry name" value="Ald_Xan_dh_C"/>
    <property type="match status" value="1"/>
</dbReference>
<keyword evidence="3" id="KW-1185">Reference proteome</keyword>
<evidence type="ECO:0000313" key="2">
    <source>
        <dbReference type="EMBL" id="TFZ00130.1"/>
    </source>
</evidence>
<dbReference type="PANTHER" id="PTHR47495:SF2">
    <property type="entry name" value="ALDEHYDE DEHYDROGENASE"/>
    <property type="match status" value="1"/>
</dbReference>